<keyword evidence="2" id="KW-1185">Reference proteome</keyword>
<reference evidence="1 2" key="1">
    <citation type="submission" date="2023-04" db="EMBL/GenBank/DDBJ databases">
        <title>Bacteria Genome Submission.</title>
        <authorList>
            <person name="Isaac P."/>
        </authorList>
    </citation>
    <scope>NUCLEOTIDE SEQUENCE [LARGE SCALE GENOMIC DNA]</scope>
    <source>
        <strain evidence="1 2">SampleS7P1</strain>
    </source>
</reference>
<proteinExistence type="predicted"/>
<sequence>MIIEGTKDSSKPATPLFKEICETILK</sequence>
<evidence type="ECO:0000313" key="1">
    <source>
        <dbReference type="EMBL" id="WGX77346.1"/>
    </source>
</evidence>
<evidence type="ECO:0000313" key="2">
    <source>
        <dbReference type="Proteomes" id="UP001239169"/>
    </source>
</evidence>
<gene>
    <name evidence="1" type="ORF">QJS64_18010</name>
</gene>
<organism evidence="1 2">
    <name type="scientific">Paraclostridium bifermentans</name>
    <name type="common">Clostridium bifermentans</name>
    <dbReference type="NCBI Taxonomy" id="1490"/>
    <lineage>
        <taxon>Bacteria</taxon>
        <taxon>Bacillati</taxon>
        <taxon>Bacillota</taxon>
        <taxon>Clostridia</taxon>
        <taxon>Peptostreptococcales</taxon>
        <taxon>Peptostreptococcaceae</taxon>
        <taxon>Paraclostridium</taxon>
    </lineage>
</organism>
<dbReference type="EMBL" id="CP124685">
    <property type="protein sequence ID" value="WGX77346.1"/>
    <property type="molecule type" value="Genomic_DNA"/>
</dbReference>
<accession>A0ABY8R8Y5</accession>
<dbReference type="Proteomes" id="UP001239169">
    <property type="component" value="Chromosome"/>
</dbReference>
<name>A0ABY8R8Y5_PARBF</name>
<protein>
    <submittedName>
        <fullName evidence="1">Uncharacterized protein</fullName>
    </submittedName>
</protein>